<evidence type="ECO:0000259" key="3">
    <source>
        <dbReference type="Pfam" id="PF25292"/>
    </source>
</evidence>
<evidence type="ECO:0000259" key="2">
    <source>
        <dbReference type="Pfam" id="PF25291"/>
    </source>
</evidence>
<dbReference type="InterPro" id="IPR015943">
    <property type="entry name" value="WD40/YVTN_repeat-like_dom_sf"/>
</dbReference>
<organism evidence="4 5">
    <name type="scientific">Wenyingzhuangia heitensis</name>
    <dbReference type="NCBI Taxonomy" id="1487859"/>
    <lineage>
        <taxon>Bacteria</taxon>
        <taxon>Pseudomonadati</taxon>
        <taxon>Bacteroidota</taxon>
        <taxon>Flavobacteriia</taxon>
        <taxon>Flavobacteriales</taxon>
        <taxon>Flavobacteriaceae</taxon>
        <taxon>Wenyingzhuangia</taxon>
    </lineage>
</organism>
<comment type="caution">
    <text evidence="4">The sequence shown here is derived from an EMBL/GenBank/DDBJ whole genome shotgun (WGS) entry which is preliminary data.</text>
</comment>
<dbReference type="Proteomes" id="UP000745859">
    <property type="component" value="Unassembled WGS sequence"/>
</dbReference>
<dbReference type="EMBL" id="JAASQL010000001">
    <property type="protein sequence ID" value="NIJ44826.1"/>
    <property type="molecule type" value="Genomic_DNA"/>
</dbReference>
<evidence type="ECO:0000313" key="4">
    <source>
        <dbReference type="EMBL" id="NIJ44826.1"/>
    </source>
</evidence>
<evidence type="ECO:0008006" key="6">
    <source>
        <dbReference type="Google" id="ProtNLM"/>
    </source>
</evidence>
<evidence type="ECO:0000259" key="1">
    <source>
        <dbReference type="Pfam" id="PF25290"/>
    </source>
</evidence>
<name>A0ABX0UB84_9FLAO</name>
<dbReference type="Pfam" id="PF25290">
    <property type="entry name" value="CGLA_M"/>
    <property type="match status" value="1"/>
</dbReference>
<dbReference type="InterPro" id="IPR057422">
    <property type="entry name" value="CGLA_C"/>
</dbReference>
<feature type="domain" description="Lambda-carrageenase middle" evidence="1">
    <location>
        <begin position="491"/>
        <end position="864"/>
    </location>
</feature>
<feature type="domain" description="Lambda-carrageenase C-terminal" evidence="2">
    <location>
        <begin position="891"/>
        <end position="967"/>
    </location>
</feature>
<keyword evidence="5" id="KW-1185">Reference proteome</keyword>
<accession>A0ABX0UB84</accession>
<protein>
    <recommendedName>
        <fullName evidence="6">Lambda-carrageenase</fullName>
    </recommendedName>
</protein>
<dbReference type="RefSeq" id="WP_167185563.1">
    <property type="nucleotide sequence ID" value="NZ_JAASQL010000001.1"/>
</dbReference>
<dbReference type="Pfam" id="PF25291">
    <property type="entry name" value="CGLA_C"/>
    <property type="match status" value="1"/>
</dbReference>
<feature type="domain" description="Lambda-carrageenase beta-propeller" evidence="3">
    <location>
        <begin position="95"/>
        <end position="403"/>
    </location>
</feature>
<gene>
    <name evidence="4" type="ORF">FHR24_001265</name>
</gene>
<evidence type="ECO:0000313" key="5">
    <source>
        <dbReference type="Proteomes" id="UP000745859"/>
    </source>
</evidence>
<dbReference type="InterPro" id="IPR057420">
    <property type="entry name" value="Beta-prop_CGLA"/>
</dbReference>
<sequence>MNLKNYFLILLLFLGNTFMFSQKTYNFEEQSANWQTSQSDQWSFTTSKSYEGSESLKYNVPANSSTKELGAIYSIETNHTIHKVRTANFNNTTTIVASSYDGIVMAVGFDGVVLWKNSLSGFMVHDLWCADITGDGNDEVLIANADGTIFCLNAMGIEQWQYQKNEVPMYAVTVVKKEGIPYVVGGSLDLNCYYLSATGSLVKELKSADYSQEKTWGDTTAKDFVHYANFLRPLKKDTTNDYLIMHASNNPSQDKGAIYVFDVLEDTPIKRVETEATSPIGELRFSDYNNDGTSEILMGASNHQNSANVSRLNLADDTTDQYKLSGLGFGYSVVQPELITDVSADKYMFLVGNQMMLVNKEFDIASQEKLQTKYSYYDMWKKPNSNQIVLASCQSGGSQIHIMDTGNPDWKTAYEALIPTGKIKDIIDNTAAVRTNLASYSKPSTQRATRDVFFMTEDTSEGLAKTTANNIRNNYTTPMFLGGSHFSKTENWDRSTMPNEKYKNKRDGRKNYVLTQQQSIDMITAWYDESPQGDKGIAYWGGHGNDPYFFQLETRKQTLDYASGKKTVMIFPELEDHSDDFTWVMNDLFYPLAQYSKTRNANIFVRTKHNFWQANVYLPMWSGLLSGEYADVFVPSMEETTDKAMDISIASRVGVWASGSVNDWGTRTVPDNPSYDRSRQFCHQMLPNHFLRHLVYHMANGATYINNFAVDPDYMSIVWDLVAKGALFVPKANELLSISPVHISMLEPDDDFLLEGSSLKWGTHYDEQFLNNNPFVFSRQNANWMGAKNTPWDFSSYAGNVKDRRQNYLPNYPNGLVLITPPQTGANADVTAPRGLLKDNLHPLYKDILKEYFTDGRYYYSADGTQTFNADQFYTTVEADIKESAKKIPLTVSGDVAWVVAQTSPTNLRLTIIDGGYLNPEDRTALVTFQSLSAVGMKDILDGTTYNSSGTVEVKIPKGSFRFLDITLSSPLN</sequence>
<reference evidence="4 5" key="1">
    <citation type="submission" date="2020-03" db="EMBL/GenBank/DDBJ databases">
        <title>Genomic Encyclopedia of Type Strains, Phase IV (KMG-IV): sequencing the most valuable type-strain genomes for metagenomic binning, comparative biology and taxonomic classification.</title>
        <authorList>
            <person name="Goeker M."/>
        </authorList>
    </citation>
    <scope>NUCLEOTIDE SEQUENCE [LARGE SCALE GENOMIC DNA]</scope>
    <source>
        <strain evidence="4 5">DSM 101599</strain>
    </source>
</reference>
<dbReference type="Gene3D" id="2.130.10.10">
    <property type="entry name" value="YVTN repeat-like/Quinoprotein amine dehydrogenase"/>
    <property type="match status" value="1"/>
</dbReference>
<dbReference type="InterPro" id="IPR057421">
    <property type="entry name" value="CGLA_M"/>
</dbReference>
<dbReference type="Pfam" id="PF25292">
    <property type="entry name" value="Beta-prop_CGLA"/>
    <property type="match status" value="1"/>
</dbReference>
<proteinExistence type="predicted"/>
<dbReference type="SUPFAM" id="SSF50998">
    <property type="entry name" value="Quinoprotein alcohol dehydrogenase-like"/>
    <property type="match status" value="1"/>
</dbReference>
<dbReference type="InterPro" id="IPR011047">
    <property type="entry name" value="Quinoprotein_ADH-like_sf"/>
</dbReference>